<dbReference type="InterPro" id="IPR051534">
    <property type="entry name" value="CBASS_pafABC_assoc_protein"/>
</dbReference>
<dbReference type="InterPro" id="IPR001034">
    <property type="entry name" value="DeoR_HTH"/>
</dbReference>
<gene>
    <name evidence="5" type="ORF">GCM10009550_40260</name>
</gene>
<dbReference type="SUPFAM" id="SSF46785">
    <property type="entry name" value="Winged helix' DNA-binding domain"/>
    <property type="match status" value="1"/>
</dbReference>
<keyword evidence="6" id="KW-1185">Reference proteome</keyword>
<evidence type="ECO:0000256" key="3">
    <source>
        <dbReference type="ARBA" id="ARBA00023163"/>
    </source>
</evidence>
<dbReference type="Pfam" id="PF08279">
    <property type="entry name" value="HTH_11"/>
    <property type="match status" value="1"/>
</dbReference>
<dbReference type="InterPro" id="IPR028349">
    <property type="entry name" value="PafC-like"/>
</dbReference>
<reference evidence="5 6" key="1">
    <citation type="journal article" date="2019" name="Int. J. Syst. Evol. Microbiol.">
        <title>The Global Catalogue of Microorganisms (GCM) 10K type strain sequencing project: providing services to taxonomists for standard genome sequencing and annotation.</title>
        <authorList>
            <consortium name="The Broad Institute Genomics Platform"/>
            <consortium name="The Broad Institute Genome Sequencing Center for Infectious Disease"/>
            <person name="Wu L."/>
            <person name="Ma J."/>
        </authorList>
    </citation>
    <scope>NUCLEOTIDE SEQUENCE [LARGE SCALE GENOMIC DNA]</scope>
    <source>
        <strain evidence="5 6">JCM 10696</strain>
    </source>
</reference>
<dbReference type="InterPro" id="IPR036388">
    <property type="entry name" value="WH-like_DNA-bd_sf"/>
</dbReference>
<evidence type="ECO:0000256" key="2">
    <source>
        <dbReference type="ARBA" id="ARBA00023125"/>
    </source>
</evidence>
<dbReference type="PANTHER" id="PTHR34580">
    <property type="match status" value="1"/>
</dbReference>
<dbReference type="Pfam" id="PF13280">
    <property type="entry name" value="WYL"/>
    <property type="match status" value="1"/>
</dbReference>
<dbReference type="PIRSF" id="PIRSF016838">
    <property type="entry name" value="PafC"/>
    <property type="match status" value="1"/>
</dbReference>
<dbReference type="PROSITE" id="PS00894">
    <property type="entry name" value="HTH_DEOR_1"/>
    <property type="match status" value="1"/>
</dbReference>
<accession>A0ABN1RDS2</accession>
<protein>
    <submittedName>
        <fullName evidence="5">WYL domain-containing protein</fullName>
    </submittedName>
</protein>
<organism evidence="5 6">
    <name type="scientific">Actinocorallia libanotica</name>
    <dbReference type="NCBI Taxonomy" id="46162"/>
    <lineage>
        <taxon>Bacteria</taxon>
        <taxon>Bacillati</taxon>
        <taxon>Actinomycetota</taxon>
        <taxon>Actinomycetes</taxon>
        <taxon>Streptosporangiales</taxon>
        <taxon>Thermomonosporaceae</taxon>
        <taxon>Actinocorallia</taxon>
    </lineage>
</organism>
<dbReference type="RefSeq" id="WP_344242405.1">
    <property type="nucleotide sequence ID" value="NZ_BAAAHH010000016.1"/>
</dbReference>
<name>A0ABN1RDS2_9ACTN</name>
<dbReference type="InterPro" id="IPR018356">
    <property type="entry name" value="Tscrpt_reg_HTH_DeoR_CS"/>
</dbReference>
<dbReference type="InterPro" id="IPR026881">
    <property type="entry name" value="WYL_dom"/>
</dbReference>
<evidence type="ECO:0000259" key="4">
    <source>
        <dbReference type="PROSITE" id="PS51000"/>
    </source>
</evidence>
<dbReference type="EMBL" id="BAAAHH010000016">
    <property type="protein sequence ID" value="GAA0955432.1"/>
    <property type="molecule type" value="Genomic_DNA"/>
</dbReference>
<dbReference type="PANTHER" id="PTHR34580:SF3">
    <property type="entry name" value="PROTEIN PAFB"/>
    <property type="match status" value="1"/>
</dbReference>
<keyword evidence="2" id="KW-0238">DNA-binding</keyword>
<evidence type="ECO:0000256" key="1">
    <source>
        <dbReference type="ARBA" id="ARBA00023015"/>
    </source>
</evidence>
<keyword evidence="1" id="KW-0805">Transcription regulation</keyword>
<dbReference type="PROSITE" id="PS52050">
    <property type="entry name" value="WYL"/>
    <property type="match status" value="1"/>
</dbReference>
<dbReference type="InterPro" id="IPR036390">
    <property type="entry name" value="WH_DNA-bd_sf"/>
</dbReference>
<keyword evidence="3" id="KW-0804">Transcription</keyword>
<dbReference type="Proteomes" id="UP001500665">
    <property type="component" value="Unassembled WGS sequence"/>
</dbReference>
<dbReference type="PROSITE" id="PS51000">
    <property type="entry name" value="HTH_DEOR_2"/>
    <property type="match status" value="1"/>
</dbReference>
<sequence>MATTSSRLLRLLSLLGARPNRSGRDLADRLGVSTRTLRRDVESLRELGYPVQALKGPDGGYRLGSGGRLPPLLIDDEQAVAIAVALQTAPTSVAGIDDAVARALTGIKQVMPARLRAEVDAMRLTAIRNPWEFSASPIAPSTLKAVGYAVRNGHLLRFDYLTPDGRRPHPNDPDFTPPLRVEPHHLVMWAGRWYLVAYAPAAEAWGVYRVDRIHAHAPTGTLFRRRELREPDVARYVMTSHDRGDTPAPWPCLGTVLMELPPDVVARWAPGGSVIEYVTPTQTRITLGAWSWAGVAGLLATFDADITVIEPDELKDACRTLARRYRHAGE</sequence>
<comment type="caution">
    <text evidence="5">The sequence shown here is derived from an EMBL/GenBank/DDBJ whole genome shotgun (WGS) entry which is preliminary data.</text>
</comment>
<evidence type="ECO:0000313" key="6">
    <source>
        <dbReference type="Proteomes" id="UP001500665"/>
    </source>
</evidence>
<feature type="domain" description="HTH deoR-type" evidence="4">
    <location>
        <begin position="4"/>
        <end position="63"/>
    </location>
</feature>
<dbReference type="InterPro" id="IPR013196">
    <property type="entry name" value="HTH_11"/>
</dbReference>
<dbReference type="Gene3D" id="1.10.10.10">
    <property type="entry name" value="Winged helix-like DNA-binding domain superfamily/Winged helix DNA-binding domain"/>
    <property type="match status" value="1"/>
</dbReference>
<evidence type="ECO:0000313" key="5">
    <source>
        <dbReference type="EMBL" id="GAA0955432.1"/>
    </source>
</evidence>
<proteinExistence type="predicted"/>